<feature type="region of interest" description="Disordered" evidence="4">
    <location>
        <begin position="754"/>
        <end position="819"/>
    </location>
</feature>
<dbReference type="EMBL" id="ML211061">
    <property type="protein sequence ID" value="TFK89891.1"/>
    <property type="molecule type" value="Genomic_DNA"/>
</dbReference>
<feature type="compositionally biased region" description="Polar residues" evidence="4">
    <location>
        <begin position="697"/>
        <end position="717"/>
    </location>
</feature>
<dbReference type="AlphaFoldDB" id="A0A5C3PKT1"/>
<dbReference type="SMART" id="SM00360">
    <property type="entry name" value="RRM"/>
    <property type="match status" value="2"/>
</dbReference>
<dbReference type="GO" id="GO:0003723">
    <property type="term" value="F:RNA binding"/>
    <property type="evidence" value="ECO:0007669"/>
    <property type="project" value="UniProtKB-UniRule"/>
</dbReference>
<feature type="region of interest" description="Disordered" evidence="4">
    <location>
        <begin position="160"/>
        <end position="184"/>
    </location>
</feature>
<evidence type="ECO:0000256" key="3">
    <source>
        <dbReference type="PROSITE-ProRule" id="PRU00176"/>
    </source>
</evidence>
<evidence type="ECO:0000259" key="5">
    <source>
        <dbReference type="PROSITE" id="PS50102"/>
    </source>
</evidence>
<organism evidence="6 7">
    <name type="scientific">Polyporus arcularius HHB13444</name>
    <dbReference type="NCBI Taxonomy" id="1314778"/>
    <lineage>
        <taxon>Eukaryota</taxon>
        <taxon>Fungi</taxon>
        <taxon>Dikarya</taxon>
        <taxon>Basidiomycota</taxon>
        <taxon>Agaricomycotina</taxon>
        <taxon>Agaricomycetes</taxon>
        <taxon>Polyporales</taxon>
        <taxon>Polyporaceae</taxon>
        <taxon>Polyporus</taxon>
    </lineage>
</organism>
<proteinExistence type="predicted"/>
<keyword evidence="1" id="KW-0677">Repeat</keyword>
<feature type="compositionally biased region" description="Polar residues" evidence="4">
    <location>
        <begin position="754"/>
        <end position="794"/>
    </location>
</feature>
<dbReference type="Proteomes" id="UP000308197">
    <property type="component" value="Unassembled WGS sequence"/>
</dbReference>
<feature type="compositionally biased region" description="Basic and acidic residues" evidence="4">
    <location>
        <begin position="115"/>
        <end position="126"/>
    </location>
</feature>
<dbReference type="Gene3D" id="3.30.70.330">
    <property type="match status" value="2"/>
</dbReference>
<evidence type="ECO:0000256" key="1">
    <source>
        <dbReference type="ARBA" id="ARBA00022737"/>
    </source>
</evidence>
<feature type="compositionally biased region" description="Low complexity" evidence="4">
    <location>
        <begin position="160"/>
        <end position="175"/>
    </location>
</feature>
<feature type="domain" description="RRM" evidence="5">
    <location>
        <begin position="294"/>
        <end position="376"/>
    </location>
</feature>
<dbReference type="STRING" id="1314778.A0A5C3PKT1"/>
<feature type="region of interest" description="Disordered" evidence="4">
    <location>
        <begin position="1"/>
        <end position="72"/>
    </location>
</feature>
<keyword evidence="7" id="KW-1185">Reference proteome</keyword>
<dbReference type="PANTHER" id="PTHR24012">
    <property type="entry name" value="RNA BINDING PROTEIN"/>
    <property type="match status" value="1"/>
</dbReference>
<feature type="domain" description="RRM" evidence="5">
    <location>
        <begin position="181"/>
        <end position="255"/>
    </location>
</feature>
<feature type="region of interest" description="Disordered" evidence="4">
    <location>
        <begin position="111"/>
        <end position="147"/>
    </location>
</feature>
<dbReference type="InParanoid" id="A0A5C3PKT1"/>
<feature type="compositionally biased region" description="Pro residues" evidence="4">
    <location>
        <begin position="32"/>
        <end position="45"/>
    </location>
</feature>
<dbReference type="PROSITE" id="PS50102">
    <property type="entry name" value="RRM"/>
    <property type="match status" value="2"/>
</dbReference>
<sequence>MSTSPTPAQYSPARSPPLSSAFPRSPARDTPATPPTLPHAPPTPPDSSSRLAANVLCSPRSVTSSDASSDLSLSAAFSASASQFQSRLLDTPIDIHCLAPELDSPAVLQDPAATAERETFTPREHSSPTPTHEAAARKVSPDTLPPPFIPAAARAQAAFQEAAQQAEVASPPSLDSDPRPPNVYINGLPPNFPEEDLLAMTRPFGAVLSVRTFTRHVSDKPSGYGFVLFERLSAAEKCIESLRKYRNLHPSFSKQVHKIPGTAYATVPAALTSNTGPADSFKVKMEQLGDQASTNLYMEGLPLSITEETLRALVTPYRVMSSRFFHTRLSSPPRIIAFVRLESRTAAEDIVERLHGRLVRGWNDAGCRISVRFADTSEQRELRRTERHTREDEQSPARLTMARAALLNMKGSHYQATDQSPTLTDIGLQSLPSTANGNLGLAFNQLGFGNIGSEVTPLHATSPLSNQGPFGRHGTELGAGVSVPGYDALQARAANAPVQSLRLPQQLSDTGLGSADDQSDLQLALLGMGIQGLCARASNGYTPVEQLILHAHARQQRSGAVTDSFPGRLQQSQLGTSGALIDDQRAETNRRLLDFLPPMSEDDFHATAGLVQDPRSLVRGFGFAAGEEQLALDLERQLALSGQQTRQRNHTLATQARSEVDNQAVHIRSSTLPSQYLGARSHTTTANVPLYDSNISLHANNPNRNTQRANMNSTQTTHSKHAPYVATGPSRSVGHSLPDTQTLFSSKHNINVSSGVSRLNMNPSTMNSSVTMKNGMSKSPAMSASHSAGVAQTQHGDDEDEESPVVSPALTYSSRTPASLSPATPYSGFFADGGEAFKGPNVTVVGSGMCVGDVRLETHVVEKQKVTSGAPLESQ</sequence>
<protein>
    <recommendedName>
        <fullName evidence="5">RRM domain-containing protein</fullName>
    </recommendedName>
</protein>
<feature type="compositionally biased region" description="Polar residues" evidence="4">
    <location>
        <begin position="810"/>
        <end position="819"/>
    </location>
</feature>
<name>A0A5C3PKT1_9APHY</name>
<keyword evidence="2 3" id="KW-0694">RNA-binding</keyword>
<dbReference type="InterPro" id="IPR035979">
    <property type="entry name" value="RBD_domain_sf"/>
</dbReference>
<gene>
    <name evidence="6" type="ORF">K466DRAFT_597372</name>
</gene>
<evidence type="ECO:0000313" key="7">
    <source>
        <dbReference type="Proteomes" id="UP000308197"/>
    </source>
</evidence>
<dbReference type="InterPro" id="IPR012677">
    <property type="entry name" value="Nucleotide-bd_a/b_plait_sf"/>
</dbReference>
<evidence type="ECO:0000256" key="4">
    <source>
        <dbReference type="SAM" id="MobiDB-lite"/>
    </source>
</evidence>
<dbReference type="InterPro" id="IPR000504">
    <property type="entry name" value="RRM_dom"/>
</dbReference>
<accession>A0A5C3PKT1</accession>
<evidence type="ECO:0000256" key="2">
    <source>
        <dbReference type="ARBA" id="ARBA00022884"/>
    </source>
</evidence>
<reference evidence="6 7" key="1">
    <citation type="journal article" date="2019" name="Nat. Ecol. Evol.">
        <title>Megaphylogeny resolves global patterns of mushroom evolution.</title>
        <authorList>
            <person name="Varga T."/>
            <person name="Krizsan K."/>
            <person name="Foldi C."/>
            <person name="Dima B."/>
            <person name="Sanchez-Garcia M."/>
            <person name="Sanchez-Ramirez S."/>
            <person name="Szollosi G.J."/>
            <person name="Szarkandi J.G."/>
            <person name="Papp V."/>
            <person name="Albert L."/>
            <person name="Andreopoulos W."/>
            <person name="Angelini C."/>
            <person name="Antonin V."/>
            <person name="Barry K.W."/>
            <person name="Bougher N.L."/>
            <person name="Buchanan P."/>
            <person name="Buyck B."/>
            <person name="Bense V."/>
            <person name="Catcheside P."/>
            <person name="Chovatia M."/>
            <person name="Cooper J."/>
            <person name="Damon W."/>
            <person name="Desjardin D."/>
            <person name="Finy P."/>
            <person name="Geml J."/>
            <person name="Haridas S."/>
            <person name="Hughes K."/>
            <person name="Justo A."/>
            <person name="Karasinski D."/>
            <person name="Kautmanova I."/>
            <person name="Kiss B."/>
            <person name="Kocsube S."/>
            <person name="Kotiranta H."/>
            <person name="LaButti K.M."/>
            <person name="Lechner B.E."/>
            <person name="Liimatainen K."/>
            <person name="Lipzen A."/>
            <person name="Lukacs Z."/>
            <person name="Mihaltcheva S."/>
            <person name="Morgado L.N."/>
            <person name="Niskanen T."/>
            <person name="Noordeloos M.E."/>
            <person name="Ohm R.A."/>
            <person name="Ortiz-Santana B."/>
            <person name="Ovrebo C."/>
            <person name="Racz N."/>
            <person name="Riley R."/>
            <person name="Savchenko A."/>
            <person name="Shiryaev A."/>
            <person name="Soop K."/>
            <person name="Spirin V."/>
            <person name="Szebenyi C."/>
            <person name="Tomsovsky M."/>
            <person name="Tulloss R.E."/>
            <person name="Uehling J."/>
            <person name="Grigoriev I.V."/>
            <person name="Vagvolgyi C."/>
            <person name="Papp T."/>
            <person name="Martin F.M."/>
            <person name="Miettinen O."/>
            <person name="Hibbett D.S."/>
            <person name="Nagy L.G."/>
        </authorList>
    </citation>
    <scope>NUCLEOTIDE SEQUENCE [LARGE SCALE GENOMIC DNA]</scope>
    <source>
        <strain evidence="6 7">HHB13444</strain>
    </source>
</reference>
<dbReference type="SUPFAM" id="SSF54928">
    <property type="entry name" value="RNA-binding domain, RBD"/>
    <property type="match status" value="2"/>
</dbReference>
<feature type="region of interest" description="Disordered" evidence="4">
    <location>
        <begin position="697"/>
        <end position="734"/>
    </location>
</feature>
<dbReference type="Pfam" id="PF00076">
    <property type="entry name" value="RRM_1"/>
    <property type="match status" value="2"/>
</dbReference>
<evidence type="ECO:0000313" key="6">
    <source>
        <dbReference type="EMBL" id="TFK89891.1"/>
    </source>
</evidence>